<dbReference type="EMBL" id="GL448829">
    <property type="protein sequence ID" value="EFN83672.1"/>
    <property type="molecule type" value="Genomic_DNA"/>
</dbReference>
<sequence>YILRNKLAGEEYLQFFSKCSSELLEDIPLL</sequence>
<feature type="non-terminal residue" evidence="1">
    <location>
        <position position="1"/>
    </location>
</feature>
<dbReference type="InParanoid" id="E2BKW1"/>
<dbReference type="Proteomes" id="UP000008237">
    <property type="component" value="Unassembled WGS sequence"/>
</dbReference>
<organism evidence="2">
    <name type="scientific">Harpegnathos saltator</name>
    <name type="common">Jerdon's jumping ant</name>
    <dbReference type="NCBI Taxonomy" id="610380"/>
    <lineage>
        <taxon>Eukaryota</taxon>
        <taxon>Metazoa</taxon>
        <taxon>Ecdysozoa</taxon>
        <taxon>Arthropoda</taxon>
        <taxon>Hexapoda</taxon>
        <taxon>Insecta</taxon>
        <taxon>Pterygota</taxon>
        <taxon>Neoptera</taxon>
        <taxon>Endopterygota</taxon>
        <taxon>Hymenoptera</taxon>
        <taxon>Apocrita</taxon>
        <taxon>Aculeata</taxon>
        <taxon>Formicoidea</taxon>
        <taxon>Formicidae</taxon>
        <taxon>Ponerinae</taxon>
        <taxon>Ponerini</taxon>
        <taxon>Harpegnathos</taxon>
    </lineage>
</organism>
<proteinExistence type="predicted"/>
<gene>
    <name evidence="1" type="ORF">EAI_06048</name>
</gene>
<evidence type="ECO:0000313" key="1">
    <source>
        <dbReference type="EMBL" id="EFN83672.1"/>
    </source>
</evidence>
<name>E2BKW1_HARSA</name>
<evidence type="ECO:0000313" key="2">
    <source>
        <dbReference type="Proteomes" id="UP000008237"/>
    </source>
</evidence>
<feature type="non-terminal residue" evidence="1">
    <location>
        <position position="30"/>
    </location>
</feature>
<keyword evidence="2" id="KW-1185">Reference proteome</keyword>
<reference evidence="1 2" key="1">
    <citation type="journal article" date="2010" name="Science">
        <title>Genomic comparison of the ants Camponotus floridanus and Harpegnathos saltator.</title>
        <authorList>
            <person name="Bonasio R."/>
            <person name="Zhang G."/>
            <person name="Ye C."/>
            <person name="Mutti N.S."/>
            <person name="Fang X."/>
            <person name="Qin N."/>
            <person name="Donahue G."/>
            <person name="Yang P."/>
            <person name="Li Q."/>
            <person name="Li C."/>
            <person name="Zhang P."/>
            <person name="Huang Z."/>
            <person name="Berger S.L."/>
            <person name="Reinberg D."/>
            <person name="Wang J."/>
            <person name="Liebig J."/>
        </authorList>
    </citation>
    <scope>NUCLEOTIDE SEQUENCE [LARGE SCALE GENOMIC DNA]</scope>
    <source>
        <strain evidence="1 2">R22 G/1</strain>
    </source>
</reference>
<accession>E2BKW1</accession>
<protein>
    <submittedName>
        <fullName evidence="1">Uncharacterized protein</fullName>
    </submittedName>
</protein>
<dbReference type="AlphaFoldDB" id="E2BKW1"/>